<proteinExistence type="predicted"/>
<dbReference type="AlphaFoldDB" id="A0A1E3X3A3"/>
<comment type="caution">
    <text evidence="1">The sequence shown here is derived from an EMBL/GenBank/DDBJ whole genome shotgun (WGS) entry which is preliminary data.</text>
</comment>
<feature type="non-terminal residue" evidence="1">
    <location>
        <position position="1"/>
    </location>
</feature>
<dbReference type="EMBL" id="MAYW01000283">
    <property type="protein sequence ID" value="ODS30105.1"/>
    <property type="molecule type" value="Genomic_DNA"/>
</dbReference>
<name>A0A1E3X3A3_9BACT</name>
<evidence type="ECO:0000313" key="2">
    <source>
        <dbReference type="Proteomes" id="UP000094056"/>
    </source>
</evidence>
<protein>
    <submittedName>
        <fullName evidence="1">YcfA-like protein</fullName>
    </submittedName>
</protein>
<gene>
    <name evidence="1" type="ORF">SCARUB_04789</name>
</gene>
<organism evidence="1 2">
    <name type="scientific">Candidatus Scalindua rubra</name>
    <dbReference type="NCBI Taxonomy" id="1872076"/>
    <lineage>
        <taxon>Bacteria</taxon>
        <taxon>Pseudomonadati</taxon>
        <taxon>Planctomycetota</taxon>
        <taxon>Candidatus Brocadiia</taxon>
        <taxon>Candidatus Brocadiales</taxon>
        <taxon>Candidatus Scalinduaceae</taxon>
        <taxon>Candidatus Scalindua</taxon>
    </lineage>
</organism>
<dbReference type="Proteomes" id="UP000094056">
    <property type="component" value="Unassembled WGS sequence"/>
</dbReference>
<reference evidence="1 2" key="1">
    <citation type="submission" date="2016-07" db="EMBL/GenBank/DDBJ databases">
        <title>Draft genome of Scalindua rubra, obtained from a brine-seawater interface in the Red Sea, sheds light on salt adaptation in anammox bacteria.</title>
        <authorList>
            <person name="Speth D.R."/>
            <person name="Lagkouvardos I."/>
            <person name="Wang Y."/>
            <person name="Qian P.-Y."/>
            <person name="Dutilh B.E."/>
            <person name="Jetten M.S."/>
        </authorList>
    </citation>
    <scope>NUCLEOTIDE SEQUENCE [LARGE SCALE GENOMIC DNA]</scope>
    <source>
        <strain evidence="1">BSI-1</strain>
    </source>
</reference>
<accession>A0A1E3X3A3</accession>
<sequence>DEIDVEIIKNNMRTVNMNRDEYFELLRKI</sequence>
<evidence type="ECO:0000313" key="1">
    <source>
        <dbReference type="EMBL" id="ODS30105.1"/>
    </source>
</evidence>